<evidence type="ECO:0000313" key="4">
    <source>
        <dbReference type="Proteomes" id="UP000011607"/>
    </source>
</evidence>
<dbReference type="InterPro" id="IPR002347">
    <property type="entry name" value="SDR_fam"/>
</dbReference>
<dbReference type="PANTHER" id="PTHR44196:SF1">
    <property type="entry name" value="DEHYDROGENASE_REDUCTASE SDR FAMILY MEMBER 7B"/>
    <property type="match status" value="1"/>
</dbReference>
<dbReference type="PATRIC" id="fig|1227454.3.peg.108"/>
<dbReference type="eggNOG" id="arCOG01259">
    <property type="taxonomic scope" value="Archaea"/>
</dbReference>
<comment type="caution">
    <text evidence="3">The sequence shown here is derived from an EMBL/GenBank/DDBJ whole genome shotgun (WGS) entry which is preliminary data.</text>
</comment>
<sequence length="265" mass="28880">MKIVLTGAAGGIGGQLARRLAGTHEVIAVDRDSEALDRLPDRIETRPIELTDEQAVREELSDSRIEALVSAVGWYELAALEDCPPASFEKHLATNLAAVHTPIQAVLPAIRKRAGRIVVVGSIVGSVSLPYHGAYSASKAGLDGYVNCLRREPEPRGVDVSLIEPGPVRTGLNERAVDSLEEVPGSAYSDQYSHFDSYSPASTDIDTAVTRIITALESDRPQARYRVGRRARWLPRLQALLPTRLFDRLVRAGLPGGLLYRLIDR</sequence>
<gene>
    <name evidence="3" type="ORF">C446_00545</name>
</gene>
<dbReference type="PROSITE" id="PS00061">
    <property type="entry name" value="ADH_SHORT"/>
    <property type="match status" value="1"/>
</dbReference>
<dbReference type="Gene3D" id="3.40.50.720">
    <property type="entry name" value="NAD(P)-binding Rossmann-like Domain"/>
    <property type="match status" value="1"/>
</dbReference>
<evidence type="ECO:0000256" key="1">
    <source>
        <dbReference type="ARBA" id="ARBA00006484"/>
    </source>
</evidence>
<dbReference type="STRING" id="1227454.C446_00545"/>
<dbReference type="PANTHER" id="PTHR44196">
    <property type="entry name" value="DEHYDROGENASE/REDUCTASE SDR FAMILY MEMBER 7B"/>
    <property type="match status" value="1"/>
</dbReference>
<dbReference type="Pfam" id="PF00106">
    <property type="entry name" value="adh_short"/>
    <property type="match status" value="1"/>
</dbReference>
<evidence type="ECO:0000313" key="3">
    <source>
        <dbReference type="EMBL" id="EMA47158.1"/>
    </source>
</evidence>
<dbReference type="PRINTS" id="PR00081">
    <property type="entry name" value="GDHRDH"/>
</dbReference>
<comment type="similarity">
    <text evidence="1">Belongs to the short-chain dehydrogenases/reductases (SDR) family.</text>
</comment>
<proteinExistence type="inferred from homology"/>
<evidence type="ECO:0000256" key="2">
    <source>
        <dbReference type="ARBA" id="ARBA00023002"/>
    </source>
</evidence>
<reference evidence="3 4" key="1">
    <citation type="journal article" date="2014" name="PLoS Genet.">
        <title>Phylogenetically driven sequencing of extremely halophilic archaea reveals strategies for static and dynamic osmo-response.</title>
        <authorList>
            <person name="Becker E.A."/>
            <person name="Seitzer P.M."/>
            <person name="Tritt A."/>
            <person name="Larsen D."/>
            <person name="Krusor M."/>
            <person name="Yao A.I."/>
            <person name="Wu D."/>
            <person name="Madern D."/>
            <person name="Eisen J.A."/>
            <person name="Darling A.E."/>
            <person name="Facciotti M.T."/>
        </authorList>
    </citation>
    <scope>NUCLEOTIDE SEQUENCE [LARGE SCALE GENOMIC DNA]</scope>
    <source>
        <strain evidence="3 4">JCM 10879</strain>
    </source>
</reference>
<dbReference type="AlphaFoldDB" id="M0MP68"/>
<keyword evidence="4" id="KW-1185">Reference proteome</keyword>
<dbReference type="OrthoDB" id="176960at2157"/>
<dbReference type="Proteomes" id="UP000011607">
    <property type="component" value="Unassembled WGS sequence"/>
</dbReference>
<keyword evidence="2" id="KW-0560">Oxidoreductase</keyword>
<dbReference type="InterPro" id="IPR036291">
    <property type="entry name" value="NAD(P)-bd_dom_sf"/>
</dbReference>
<name>M0MP68_9EURY</name>
<dbReference type="GO" id="GO:0016020">
    <property type="term" value="C:membrane"/>
    <property type="evidence" value="ECO:0007669"/>
    <property type="project" value="TreeGrafter"/>
</dbReference>
<organism evidence="3 4">
    <name type="scientific">Halobiforma nitratireducens JCM 10879</name>
    <dbReference type="NCBI Taxonomy" id="1227454"/>
    <lineage>
        <taxon>Archaea</taxon>
        <taxon>Methanobacteriati</taxon>
        <taxon>Methanobacteriota</taxon>
        <taxon>Stenosarchaea group</taxon>
        <taxon>Halobacteria</taxon>
        <taxon>Halobacteriales</taxon>
        <taxon>Natrialbaceae</taxon>
        <taxon>Halobiforma</taxon>
    </lineage>
</organism>
<dbReference type="GO" id="GO:0016491">
    <property type="term" value="F:oxidoreductase activity"/>
    <property type="evidence" value="ECO:0007669"/>
    <property type="project" value="UniProtKB-KW"/>
</dbReference>
<dbReference type="EMBL" id="AOMA01000003">
    <property type="protein sequence ID" value="EMA47158.1"/>
    <property type="molecule type" value="Genomic_DNA"/>
</dbReference>
<dbReference type="RefSeq" id="WP_006671085.1">
    <property type="nucleotide sequence ID" value="NZ_AOMA01000003.1"/>
</dbReference>
<dbReference type="SUPFAM" id="SSF51735">
    <property type="entry name" value="NAD(P)-binding Rossmann-fold domains"/>
    <property type="match status" value="1"/>
</dbReference>
<accession>M0MP68</accession>
<protein>
    <submittedName>
        <fullName evidence="3">Oxidoreductase</fullName>
    </submittedName>
</protein>
<dbReference type="InterPro" id="IPR020904">
    <property type="entry name" value="Sc_DH/Rdtase_CS"/>
</dbReference>